<dbReference type="GO" id="GO:0004672">
    <property type="term" value="F:protein kinase activity"/>
    <property type="evidence" value="ECO:0007669"/>
    <property type="project" value="InterPro"/>
</dbReference>
<evidence type="ECO:0000256" key="7">
    <source>
        <dbReference type="ARBA" id="ARBA00022989"/>
    </source>
</evidence>
<dbReference type="InterPro" id="IPR002067">
    <property type="entry name" value="MCP"/>
</dbReference>
<keyword evidence="8" id="KW-0496">Mitochondrion</keyword>
<evidence type="ECO:0000256" key="2">
    <source>
        <dbReference type="ARBA" id="ARBA00006375"/>
    </source>
</evidence>
<keyword evidence="14" id="KW-1185">Reference proteome</keyword>
<keyword evidence="9 10" id="KW-0472">Membrane</keyword>
<dbReference type="GO" id="GO:0005315">
    <property type="term" value="F:phosphate transmembrane transporter activity"/>
    <property type="evidence" value="ECO:0007669"/>
    <property type="project" value="InterPro"/>
</dbReference>
<evidence type="ECO:0000256" key="5">
    <source>
        <dbReference type="ARBA" id="ARBA00022737"/>
    </source>
</evidence>
<dbReference type="PROSITE" id="PS50011">
    <property type="entry name" value="PROTEIN_KINASE_DOM"/>
    <property type="match status" value="1"/>
</dbReference>
<dbReference type="Gene3D" id="1.10.510.10">
    <property type="entry name" value="Transferase(Phosphotransferase) domain 1"/>
    <property type="match status" value="1"/>
</dbReference>
<evidence type="ECO:0000256" key="6">
    <source>
        <dbReference type="ARBA" id="ARBA00022792"/>
    </source>
</evidence>
<keyword evidence="4 10" id="KW-0812">Transmembrane</keyword>
<keyword evidence="7" id="KW-1133">Transmembrane helix</keyword>
<feature type="domain" description="Protein kinase" evidence="12">
    <location>
        <begin position="12"/>
        <end position="267"/>
    </location>
</feature>
<feature type="repeat" description="Solcar" evidence="10">
    <location>
        <begin position="925"/>
        <end position="1011"/>
    </location>
</feature>
<keyword evidence="6" id="KW-0999">Mitochondrion inner membrane</keyword>
<name>A0AAD5XLD9_9FUNG</name>
<dbReference type="PRINTS" id="PR00926">
    <property type="entry name" value="MITOCARRIER"/>
</dbReference>
<dbReference type="Pfam" id="PF07714">
    <property type="entry name" value="PK_Tyr_Ser-Thr"/>
    <property type="match status" value="1"/>
</dbReference>
<comment type="similarity">
    <text evidence="2">Belongs to the mitochondrial carrier (TC 2.A.29) family.</text>
</comment>
<gene>
    <name evidence="13" type="ORF">HK100_002525</name>
</gene>
<feature type="region of interest" description="Disordered" evidence="11">
    <location>
        <begin position="522"/>
        <end position="565"/>
    </location>
</feature>
<accession>A0AAD5XLD9</accession>
<dbReference type="InterPro" id="IPR011990">
    <property type="entry name" value="TPR-like_helical_dom_sf"/>
</dbReference>
<dbReference type="Gene3D" id="1.25.40.10">
    <property type="entry name" value="Tetratricopeptide repeat domain"/>
    <property type="match status" value="1"/>
</dbReference>
<dbReference type="PANTHER" id="PTHR45671:SF12">
    <property type="entry name" value="MITOCHONDRIAL PHOSPHATE CARRIER PROTEIN"/>
    <property type="match status" value="1"/>
</dbReference>
<dbReference type="InterPro" id="IPR044677">
    <property type="entry name" value="SLC25A3/Pic2/Mir1-like"/>
</dbReference>
<reference evidence="13" key="1">
    <citation type="submission" date="2020-05" db="EMBL/GenBank/DDBJ databases">
        <title>Phylogenomic resolution of chytrid fungi.</title>
        <authorList>
            <person name="Stajich J.E."/>
            <person name="Amses K."/>
            <person name="Simmons R."/>
            <person name="Seto K."/>
            <person name="Myers J."/>
            <person name="Bonds A."/>
            <person name="Quandt C.A."/>
            <person name="Barry K."/>
            <person name="Liu P."/>
            <person name="Grigoriev I."/>
            <person name="Longcore J.E."/>
            <person name="James T.Y."/>
        </authorList>
    </citation>
    <scope>NUCLEOTIDE SEQUENCE</scope>
    <source>
        <strain evidence="13">JEL0513</strain>
    </source>
</reference>
<dbReference type="Pfam" id="PF00153">
    <property type="entry name" value="Mito_carr"/>
    <property type="match status" value="3"/>
</dbReference>
<evidence type="ECO:0000256" key="3">
    <source>
        <dbReference type="ARBA" id="ARBA00022448"/>
    </source>
</evidence>
<dbReference type="SUPFAM" id="SSF56112">
    <property type="entry name" value="Protein kinase-like (PK-like)"/>
    <property type="match status" value="1"/>
</dbReference>
<dbReference type="SMART" id="SM00671">
    <property type="entry name" value="SEL1"/>
    <property type="match status" value="4"/>
</dbReference>
<dbReference type="Gene3D" id="1.50.40.10">
    <property type="entry name" value="Mitochondrial carrier domain"/>
    <property type="match status" value="1"/>
</dbReference>
<dbReference type="InterPro" id="IPR000719">
    <property type="entry name" value="Prot_kinase_dom"/>
</dbReference>
<dbReference type="GO" id="GO:0005524">
    <property type="term" value="F:ATP binding"/>
    <property type="evidence" value="ECO:0007669"/>
    <property type="project" value="InterPro"/>
</dbReference>
<dbReference type="InterPro" id="IPR011009">
    <property type="entry name" value="Kinase-like_dom_sf"/>
</dbReference>
<evidence type="ECO:0000256" key="10">
    <source>
        <dbReference type="PROSITE-ProRule" id="PRU00282"/>
    </source>
</evidence>
<dbReference type="InterPro" id="IPR018108">
    <property type="entry name" value="MCP_transmembrane"/>
</dbReference>
<proteinExistence type="inferred from homology"/>
<dbReference type="SUPFAM" id="SSF103506">
    <property type="entry name" value="Mitochondrial carrier"/>
    <property type="match status" value="1"/>
</dbReference>
<feature type="repeat" description="Solcar" evidence="10">
    <location>
        <begin position="726"/>
        <end position="811"/>
    </location>
</feature>
<comment type="caution">
    <text evidence="13">The sequence shown here is derived from an EMBL/GenBank/DDBJ whole genome shotgun (WGS) entry which is preliminary data.</text>
</comment>
<evidence type="ECO:0000256" key="1">
    <source>
        <dbReference type="ARBA" id="ARBA00004448"/>
    </source>
</evidence>
<dbReference type="InterPro" id="IPR001245">
    <property type="entry name" value="Ser-Thr/Tyr_kinase_cat_dom"/>
</dbReference>
<dbReference type="PROSITE" id="PS50920">
    <property type="entry name" value="SOLCAR"/>
    <property type="match status" value="3"/>
</dbReference>
<dbReference type="PANTHER" id="PTHR45671">
    <property type="entry name" value="SOLUTE CARRIER FAMILY 25 (MITOCHONDRIAL CARRIER PHOSPHATE CARRIER), MEMBER 3, LIKE-RELATED-RELATED"/>
    <property type="match status" value="1"/>
</dbReference>
<feature type="region of interest" description="Disordered" evidence="11">
    <location>
        <begin position="581"/>
        <end position="609"/>
    </location>
</feature>
<feature type="compositionally biased region" description="Basic and acidic residues" evidence="11">
    <location>
        <begin position="536"/>
        <end position="547"/>
    </location>
</feature>
<sequence length="1028" mass="112940">MAIPEARYEIIPDKKKLLGRSKFGQVYRGIYGGRDVAIKSVFGLGLASNKDKQEFQRKAGNWHRLNHKSIASLLCTSIDNAGDPCLVMECFDSSIETILHRFPLLKTRIKWLIQTAEAFVYLHYQLSEPLVHGNLKPSNILIDTNGNVKITDINMSINSEILPKDSLSRFSPPESLTETYIADPSHDAYAFGMTMFEILFLETPFSGINLSEFESLIRKGERPSLPKSKTAVAIPEECWDLIKRCWSQDSALRPNFIEISATIRVWLYYDARFAQAFANDSIAYSVAQQDFNLITNVAPLTMFIPEPHDSLFIAALAGDSDSQFALARSFDDHFDGVDDPRVFVWYKSAAEQGHELSKQCVGQFYHTIEWYRKSAEQGNADAMFRLAIAYYIGLTVNQDYGLAIDLLNKAAKQGNSFSQYYLGNCYFTGQGIEQNYGLAVEWYQKASEQGYVFAQLRLGEIYYDGQGVIKDIRLAKLWLQKAAEQGSFPARLLLANFDQTDPSIAQSDMSWDVRYNSRFRSSSTTMQKHIQIVAPDNKKSSTQESRENSSSASSRNTLDRDTGSKHSGIWRLIDNLKLKKRPGSSRMNTDVSETMGVVAKSESSRMTSSQMTISSAATGSTNVKHSLGSQSPNFDKFSPTTLVASQISHSNEQHRPDWISHNSTTNLGTHIISSSHVRTRPVEVTPNQFQKIKLIGKGDVARVYLVFLAEKTMGADAHKQGPFTPLYFVKGALAGGICCGITHGGMTPVDVVKTRIQLEPAKYNKGMVAGFRQIIASEGAGALLTGFGPTALGYFVQGWFKFGGVEFFKVQASQYLGDASAWNNRVGIYLGAAAGAEFIADIFLCPLEATRIRLVSDPKFASGLADAFPKIIKQDGIIKGFYSGFGPILFKQIPYTMAKFSVQGIAAEQIYTAIGRKANQLSANENLGVALSSGVIAGVAAAIISHPADTLLSMVNKEGAGGNGSITSRLVNLARETGIVRLCLNGLGPRCVMIGVLTAGQFALFDTVMAATGAEKFHFVDPNGDGSH</sequence>
<keyword evidence="3" id="KW-0813">Transport</keyword>
<comment type="subcellular location">
    <subcellularLocation>
        <location evidence="1">Mitochondrion inner membrane</location>
        <topology evidence="1">Multi-pass membrane protein</topology>
    </subcellularLocation>
</comment>
<dbReference type="GO" id="GO:0005743">
    <property type="term" value="C:mitochondrial inner membrane"/>
    <property type="evidence" value="ECO:0007669"/>
    <property type="project" value="UniProtKB-SubCell"/>
</dbReference>
<evidence type="ECO:0000313" key="13">
    <source>
        <dbReference type="EMBL" id="KAJ3135587.1"/>
    </source>
</evidence>
<dbReference type="InterPro" id="IPR006597">
    <property type="entry name" value="Sel1-like"/>
</dbReference>
<evidence type="ECO:0000259" key="12">
    <source>
        <dbReference type="PROSITE" id="PS50011"/>
    </source>
</evidence>
<dbReference type="EMBL" id="JADGJH010000159">
    <property type="protein sequence ID" value="KAJ3135587.1"/>
    <property type="molecule type" value="Genomic_DNA"/>
</dbReference>
<evidence type="ECO:0000256" key="8">
    <source>
        <dbReference type="ARBA" id="ARBA00023128"/>
    </source>
</evidence>
<evidence type="ECO:0000256" key="9">
    <source>
        <dbReference type="ARBA" id="ARBA00023136"/>
    </source>
</evidence>
<protein>
    <recommendedName>
        <fullName evidence="12">Protein kinase domain-containing protein</fullName>
    </recommendedName>
</protein>
<dbReference type="InterPro" id="IPR023395">
    <property type="entry name" value="MCP_dom_sf"/>
</dbReference>
<dbReference type="Pfam" id="PF08238">
    <property type="entry name" value="Sel1"/>
    <property type="match status" value="5"/>
</dbReference>
<keyword evidence="5" id="KW-0677">Repeat</keyword>
<evidence type="ECO:0000256" key="4">
    <source>
        <dbReference type="ARBA" id="ARBA00022692"/>
    </source>
</evidence>
<evidence type="ECO:0000313" key="14">
    <source>
        <dbReference type="Proteomes" id="UP001211907"/>
    </source>
</evidence>
<evidence type="ECO:0000256" key="11">
    <source>
        <dbReference type="SAM" id="MobiDB-lite"/>
    </source>
</evidence>
<dbReference type="Proteomes" id="UP001211907">
    <property type="component" value="Unassembled WGS sequence"/>
</dbReference>
<feature type="repeat" description="Solcar" evidence="10">
    <location>
        <begin position="824"/>
        <end position="909"/>
    </location>
</feature>
<organism evidence="13 14">
    <name type="scientific">Physocladia obscura</name>
    <dbReference type="NCBI Taxonomy" id="109957"/>
    <lineage>
        <taxon>Eukaryota</taxon>
        <taxon>Fungi</taxon>
        <taxon>Fungi incertae sedis</taxon>
        <taxon>Chytridiomycota</taxon>
        <taxon>Chytridiomycota incertae sedis</taxon>
        <taxon>Chytridiomycetes</taxon>
        <taxon>Chytridiales</taxon>
        <taxon>Chytriomycetaceae</taxon>
        <taxon>Physocladia</taxon>
    </lineage>
</organism>
<dbReference type="GO" id="GO:1990547">
    <property type="term" value="P:mitochondrial phosphate ion transmembrane transport"/>
    <property type="evidence" value="ECO:0007669"/>
    <property type="project" value="InterPro"/>
</dbReference>
<dbReference type="AlphaFoldDB" id="A0AAD5XLD9"/>
<dbReference type="SUPFAM" id="SSF81901">
    <property type="entry name" value="HCP-like"/>
    <property type="match status" value="1"/>
</dbReference>